<evidence type="ECO:0000256" key="2">
    <source>
        <dbReference type="SAM" id="Phobius"/>
    </source>
</evidence>
<feature type="compositionally biased region" description="Low complexity" evidence="1">
    <location>
        <begin position="347"/>
        <end position="380"/>
    </location>
</feature>
<keyword evidence="2" id="KW-0812">Transmembrane</keyword>
<evidence type="ECO:0000313" key="3">
    <source>
        <dbReference type="EMBL" id="TDN46173.1"/>
    </source>
</evidence>
<accession>A0A4R6DN12</accession>
<evidence type="ECO:0000313" key="4">
    <source>
        <dbReference type="Proteomes" id="UP000295764"/>
    </source>
</evidence>
<keyword evidence="2" id="KW-0472">Membrane</keyword>
<sequence length="553" mass="54935">MSSSDAQPPLSRRQARERERAAAAGGQPVTPPPTVAAPSDPAEARRRPGSHVAPAPGAPAQSAKSSSAAAPESATSPVSATSPASAASPGSAASPVSAPAPASVPASAAAPAPAASAQSGVPSAPPASATEIVPGSGGLTRRQIRQMRAAEGQAIQPVPLQNPTPQSSDRTVQDVLGSVDALSVDALPVDADARSDARADADAAKELSAETVVLDQAAVAQATEADGSPDAIEPLEAAAAHAEEPRRHRSTWAPPDADVDEVAPTDAAATGSAVTGTPATEKPVTDTTVTEATDSAATDSEATDSAADGPEPQSSSGTPLPTSASSIASSTPAVFPLSLDEDDTNEVPVVATPGTTPAGAPTSASRPASAPTSAPRVPSSFQRPTEPKPVTTAFEAPVGHWSQQAHDSHDAEVHDAETGTRRVAVTNTNAIILPNSALADPTGALNATGEVILTGSIDLPASLSSTGSHRPIDGAEVDRLLEQHDEQPDTDASPVRASRAVSSHTSTRQVVLAAAKPKESRTPLILGVTVGAVGVAAAAVIIVALVTTHTFGG</sequence>
<feature type="compositionally biased region" description="Low complexity" evidence="1">
    <location>
        <begin position="318"/>
        <end position="329"/>
    </location>
</feature>
<name>A0A4R6DN12_9MICO</name>
<feature type="compositionally biased region" description="Low complexity" evidence="1">
    <location>
        <begin position="231"/>
        <end position="240"/>
    </location>
</feature>
<dbReference type="AlphaFoldDB" id="A0A4R6DN12"/>
<keyword evidence="2" id="KW-1133">Transmembrane helix</keyword>
<feature type="compositionally biased region" description="Polar residues" evidence="1">
    <location>
        <begin position="159"/>
        <end position="170"/>
    </location>
</feature>
<evidence type="ECO:0000256" key="1">
    <source>
        <dbReference type="SAM" id="MobiDB-lite"/>
    </source>
</evidence>
<reference evidence="3 4" key="1">
    <citation type="submission" date="2019-03" db="EMBL/GenBank/DDBJ databases">
        <title>Genomic analyses of the natural microbiome of Caenorhabditis elegans.</title>
        <authorList>
            <person name="Samuel B."/>
        </authorList>
    </citation>
    <scope>NUCLEOTIDE SEQUENCE [LARGE SCALE GENOMIC DNA]</scope>
    <source>
        <strain evidence="3 4">JUb65</strain>
    </source>
</reference>
<proteinExistence type="predicted"/>
<comment type="caution">
    <text evidence="3">The sequence shown here is derived from an EMBL/GenBank/DDBJ whole genome shotgun (WGS) entry which is preliminary data.</text>
</comment>
<feature type="compositionally biased region" description="Low complexity" evidence="1">
    <location>
        <begin position="285"/>
        <end position="308"/>
    </location>
</feature>
<feature type="region of interest" description="Disordered" evidence="1">
    <location>
        <begin position="220"/>
        <end position="329"/>
    </location>
</feature>
<organism evidence="3 4">
    <name type="scientific">Curtobacterium flaccumfaciens</name>
    <dbReference type="NCBI Taxonomy" id="2035"/>
    <lineage>
        <taxon>Bacteria</taxon>
        <taxon>Bacillati</taxon>
        <taxon>Actinomycetota</taxon>
        <taxon>Actinomycetes</taxon>
        <taxon>Micrococcales</taxon>
        <taxon>Microbacteriaceae</taxon>
        <taxon>Curtobacterium</taxon>
    </lineage>
</organism>
<feature type="transmembrane region" description="Helical" evidence="2">
    <location>
        <begin position="524"/>
        <end position="546"/>
    </location>
</feature>
<dbReference type="EMBL" id="SNVW01000001">
    <property type="protein sequence ID" value="TDN46173.1"/>
    <property type="molecule type" value="Genomic_DNA"/>
</dbReference>
<gene>
    <name evidence="3" type="ORF">EDF64_10129</name>
</gene>
<feature type="region of interest" description="Disordered" evidence="1">
    <location>
        <begin position="1"/>
        <end position="171"/>
    </location>
</feature>
<feature type="compositionally biased region" description="Low complexity" evidence="1">
    <location>
        <begin position="52"/>
        <end position="129"/>
    </location>
</feature>
<feature type="region of interest" description="Disordered" evidence="1">
    <location>
        <begin position="345"/>
        <end position="391"/>
    </location>
</feature>
<protein>
    <submittedName>
        <fullName evidence="3">Uncharacterized protein</fullName>
    </submittedName>
</protein>
<dbReference type="Proteomes" id="UP000295764">
    <property type="component" value="Unassembled WGS sequence"/>
</dbReference>